<dbReference type="InterPro" id="IPR036526">
    <property type="entry name" value="C-N_Hydrolase_sf"/>
</dbReference>
<dbReference type="Proteomes" id="UP000695000">
    <property type="component" value="Unplaced"/>
</dbReference>
<dbReference type="InterPro" id="IPR003010">
    <property type="entry name" value="C-N_Hydrolase"/>
</dbReference>
<organism evidence="5 6">
    <name type="scientific">Nicrophorus vespilloides</name>
    <name type="common">Boreal carrion beetle</name>
    <dbReference type="NCBI Taxonomy" id="110193"/>
    <lineage>
        <taxon>Eukaryota</taxon>
        <taxon>Metazoa</taxon>
        <taxon>Ecdysozoa</taxon>
        <taxon>Arthropoda</taxon>
        <taxon>Hexapoda</taxon>
        <taxon>Insecta</taxon>
        <taxon>Pterygota</taxon>
        <taxon>Neoptera</taxon>
        <taxon>Endopterygota</taxon>
        <taxon>Coleoptera</taxon>
        <taxon>Polyphaga</taxon>
        <taxon>Staphyliniformia</taxon>
        <taxon>Silphidae</taxon>
        <taxon>Nicrophorinae</taxon>
        <taxon>Nicrophorus</taxon>
    </lineage>
</organism>
<proteinExistence type="inferred from homology"/>
<dbReference type="SUPFAM" id="SSF56317">
    <property type="entry name" value="Carbon-nitrogen hydrolase"/>
    <property type="match status" value="1"/>
</dbReference>
<sequence length="478" mass="54982">MNIFLLLLFLNYEILESNAYKASIINWEPVPAYTVDAAMMKSSEKILKTFNLNEEKSDIYIFPEYTYTNKNYFDLIYRPWNFGFDVPEESEKSLCDDSFEGNKYLKELSCAAKKEEIYVVVHVIENGPDTLYNTILVFNREGSLQKKHRKINLSNYEKRYFTPGNTFTTFTTDFNVEFSLLTSEDIFLYNEENHPSKTDVILCSSMYAWMPFLNLVSLFDGFSKKYQRNLLAATTNSKTYDYPGASGFYGMNNDKVQYYTEQYYIIHNKIETHIPKDQCENAEKPLTGILAIKPTVDVRTEFDSSEYWNYQLHQLKNGKNNFQLTTDDKKIVCEFKVTLNEKQENYNAALAYSSGKYYGCAIVACKTGEMKSCGGIVKSNANEMSDVEIHTKFADIDIERFNYPVSLNTELEPIGEYTYCTNKNGITLKSKGPLTEMLTLGYYGNGPQGKNSGSYVKASLLTATFIVLNLFKFLCYES</sequence>
<dbReference type="Pfam" id="PF19018">
    <property type="entry name" value="Vanin_C"/>
    <property type="match status" value="1"/>
</dbReference>
<dbReference type="PANTHER" id="PTHR10609">
    <property type="entry name" value="BIOTINIDASE-RELATED"/>
    <property type="match status" value="1"/>
</dbReference>
<accession>A0ABM1MBM3</accession>
<evidence type="ECO:0000256" key="1">
    <source>
        <dbReference type="ARBA" id="ARBA00008225"/>
    </source>
</evidence>
<feature type="domain" description="CN hydrolase" evidence="4">
    <location>
        <begin position="20"/>
        <end position="298"/>
    </location>
</feature>
<dbReference type="Gene3D" id="3.60.110.10">
    <property type="entry name" value="Carbon-nitrogen hydrolase"/>
    <property type="match status" value="1"/>
</dbReference>
<dbReference type="PROSITE" id="PS50263">
    <property type="entry name" value="CN_HYDROLASE"/>
    <property type="match status" value="1"/>
</dbReference>
<feature type="chain" id="PRO_5047393618" evidence="3">
    <location>
        <begin position="20"/>
        <end position="478"/>
    </location>
</feature>
<dbReference type="Pfam" id="PF00795">
    <property type="entry name" value="CN_hydrolase"/>
    <property type="match status" value="1"/>
</dbReference>
<gene>
    <name evidence="6" type="primary">LOC108559266</name>
</gene>
<evidence type="ECO:0000313" key="5">
    <source>
        <dbReference type="Proteomes" id="UP000695000"/>
    </source>
</evidence>
<dbReference type="GeneID" id="108559266"/>
<evidence type="ECO:0000313" key="6">
    <source>
        <dbReference type="RefSeq" id="XP_017771973.1"/>
    </source>
</evidence>
<name>A0ABM1MBM3_NICVS</name>
<dbReference type="InterPro" id="IPR043957">
    <property type="entry name" value="Vanin_C"/>
</dbReference>
<keyword evidence="5" id="KW-1185">Reference proteome</keyword>
<dbReference type="RefSeq" id="XP_017771973.1">
    <property type="nucleotide sequence ID" value="XM_017916484.1"/>
</dbReference>
<dbReference type="InterPro" id="IPR040154">
    <property type="entry name" value="Biotinidase/VNN"/>
</dbReference>
<comment type="similarity">
    <text evidence="1">Belongs to the carbon-nitrogen hydrolase superfamily. BTD/VNN family.</text>
</comment>
<keyword evidence="2" id="KW-0378">Hydrolase</keyword>
<evidence type="ECO:0000259" key="4">
    <source>
        <dbReference type="PROSITE" id="PS50263"/>
    </source>
</evidence>
<keyword evidence="3" id="KW-0732">Signal</keyword>
<reference evidence="6" key="1">
    <citation type="submission" date="2025-08" db="UniProtKB">
        <authorList>
            <consortium name="RefSeq"/>
        </authorList>
    </citation>
    <scope>IDENTIFICATION</scope>
    <source>
        <tissue evidence="6">Whole Larva</tissue>
    </source>
</reference>
<protein>
    <submittedName>
        <fullName evidence="6">Vanin-like protein 3</fullName>
    </submittedName>
</protein>
<dbReference type="PANTHER" id="PTHR10609:SF14">
    <property type="entry name" value="BIOTINIDASE"/>
    <property type="match status" value="1"/>
</dbReference>
<evidence type="ECO:0000256" key="3">
    <source>
        <dbReference type="SAM" id="SignalP"/>
    </source>
</evidence>
<feature type="signal peptide" evidence="3">
    <location>
        <begin position="1"/>
        <end position="19"/>
    </location>
</feature>
<evidence type="ECO:0000256" key="2">
    <source>
        <dbReference type="ARBA" id="ARBA00022801"/>
    </source>
</evidence>